<dbReference type="RefSeq" id="WP_086861430.1">
    <property type="nucleotide sequence ID" value="NZ_JADBEG010000001.1"/>
</dbReference>
<dbReference type="Gene3D" id="3.40.50.1820">
    <property type="entry name" value="alpha/beta hydrolase"/>
    <property type="match status" value="1"/>
</dbReference>
<sequence>MLRSSLAAVVAALTVTLAPAVAEAGVATSWGACPADVTLPGLECTTLDVPLDYRKPDGTQIQVAVSRLKSTNPARRRGVLLTNPGGPGGPGLDLPAVLKLIGLPQGVLDAYDVIGFDPRGVGHSTPVTCDLAPAQQRSNVPPYASNPADVAARAEYVKGIAHQCGTSRSAWLLPYVTTANTARDMDRVRAALGEPKLSYYGVSYGSYLGAVYTTLFPQRSDRIVLDSNTSTGGLDVTGSRLLAQGFDDRFPDFAAYAASHPENGLGTTPAQVTAKYFDLARRLDAAPNPQGVDGKLFRQLTFGMLYYDATLPYLATAWHALDEGGPIPPPPGGTIPGIENLLSSQLYVICGDSNWPESVWTYQKNVAVDRFRHPMFGPAAANIWACAYWPSDPVEPPVHIGDRGPSNVLMAQNLRDPATPLTGARRLRQALGDRARLVTADQGGHGTYLFGTNSCANDTVTAFLTTGARPARDKACAAEPPRPAPAVAGRLRVVDGWRWGAETSPGALHELR</sequence>
<dbReference type="Pfam" id="PF00561">
    <property type="entry name" value="Abhydrolase_1"/>
    <property type="match status" value="1"/>
</dbReference>
<dbReference type="SUPFAM" id="SSF53474">
    <property type="entry name" value="alpha/beta-Hydrolases"/>
    <property type="match status" value="1"/>
</dbReference>
<dbReference type="InterPro" id="IPR029058">
    <property type="entry name" value="AB_hydrolase_fold"/>
</dbReference>
<name>A0ABR9IBL6_9PSEU</name>
<evidence type="ECO:0000256" key="4">
    <source>
        <dbReference type="SAM" id="SignalP"/>
    </source>
</evidence>
<dbReference type="InterPro" id="IPR013595">
    <property type="entry name" value="Pept_S33_TAP-like_C"/>
</dbReference>
<comment type="similarity">
    <text evidence="1">Belongs to the peptidase S33 family.</text>
</comment>
<feature type="chain" id="PRO_5045911878" evidence="4">
    <location>
        <begin position="23"/>
        <end position="512"/>
    </location>
</feature>
<feature type="domain" description="Peptidase S33 tripeptidyl aminopeptidase-like C-terminal" evidence="6">
    <location>
        <begin position="374"/>
        <end position="476"/>
    </location>
</feature>
<keyword evidence="8" id="KW-1185">Reference proteome</keyword>
<evidence type="ECO:0000256" key="1">
    <source>
        <dbReference type="ARBA" id="ARBA00010088"/>
    </source>
</evidence>
<evidence type="ECO:0000259" key="5">
    <source>
        <dbReference type="Pfam" id="PF00561"/>
    </source>
</evidence>
<dbReference type="Pfam" id="PF08386">
    <property type="entry name" value="Abhydrolase_4"/>
    <property type="match status" value="1"/>
</dbReference>
<evidence type="ECO:0000313" key="8">
    <source>
        <dbReference type="Proteomes" id="UP000631670"/>
    </source>
</evidence>
<keyword evidence="3" id="KW-0378">Hydrolase</keyword>
<protein>
    <submittedName>
        <fullName evidence="7">Pimeloyl-ACP methyl ester carboxylesterase</fullName>
    </submittedName>
</protein>
<feature type="signal peptide" evidence="4">
    <location>
        <begin position="1"/>
        <end position="22"/>
    </location>
</feature>
<proteinExistence type="inferred from homology"/>
<accession>A0ABR9IBL6</accession>
<reference evidence="7 8" key="1">
    <citation type="submission" date="2020-10" db="EMBL/GenBank/DDBJ databases">
        <title>Sequencing the genomes of 1000 actinobacteria strains.</title>
        <authorList>
            <person name="Klenk H.-P."/>
        </authorList>
    </citation>
    <scope>NUCLEOTIDE SEQUENCE [LARGE SCALE GENOMIC DNA]</scope>
    <source>
        <strain evidence="7 8">DSM 44653</strain>
    </source>
</reference>
<gene>
    <name evidence="7" type="ORF">H4696_007649</name>
</gene>
<dbReference type="PANTHER" id="PTHR43248:SF29">
    <property type="entry name" value="TRIPEPTIDYL AMINOPEPTIDASE"/>
    <property type="match status" value="1"/>
</dbReference>
<dbReference type="InterPro" id="IPR000073">
    <property type="entry name" value="AB_hydrolase_1"/>
</dbReference>
<organism evidence="7 8">
    <name type="scientific">Amycolatopsis lexingtonensis</name>
    <dbReference type="NCBI Taxonomy" id="218822"/>
    <lineage>
        <taxon>Bacteria</taxon>
        <taxon>Bacillati</taxon>
        <taxon>Actinomycetota</taxon>
        <taxon>Actinomycetes</taxon>
        <taxon>Pseudonocardiales</taxon>
        <taxon>Pseudonocardiaceae</taxon>
        <taxon>Amycolatopsis</taxon>
    </lineage>
</organism>
<dbReference type="InterPro" id="IPR051601">
    <property type="entry name" value="Serine_prot/Carboxylest_S33"/>
</dbReference>
<evidence type="ECO:0000313" key="7">
    <source>
        <dbReference type="EMBL" id="MBE1500549.1"/>
    </source>
</evidence>
<dbReference type="Proteomes" id="UP000631670">
    <property type="component" value="Unassembled WGS sequence"/>
</dbReference>
<feature type="domain" description="AB hydrolase-1" evidence="5">
    <location>
        <begin position="79"/>
        <end position="260"/>
    </location>
</feature>
<evidence type="ECO:0000256" key="3">
    <source>
        <dbReference type="ARBA" id="ARBA00022801"/>
    </source>
</evidence>
<evidence type="ECO:0000259" key="6">
    <source>
        <dbReference type="Pfam" id="PF08386"/>
    </source>
</evidence>
<evidence type="ECO:0000256" key="2">
    <source>
        <dbReference type="ARBA" id="ARBA00022729"/>
    </source>
</evidence>
<comment type="caution">
    <text evidence="7">The sequence shown here is derived from an EMBL/GenBank/DDBJ whole genome shotgun (WGS) entry which is preliminary data.</text>
</comment>
<keyword evidence="2 4" id="KW-0732">Signal</keyword>
<dbReference type="EMBL" id="JADBEG010000001">
    <property type="protein sequence ID" value="MBE1500549.1"/>
    <property type="molecule type" value="Genomic_DNA"/>
</dbReference>
<dbReference type="PANTHER" id="PTHR43248">
    <property type="entry name" value="2-SUCCINYL-6-HYDROXY-2,4-CYCLOHEXADIENE-1-CARBOXYLATE SYNTHASE"/>
    <property type="match status" value="1"/>
</dbReference>